<keyword evidence="4" id="KW-1185">Reference proteome</keyword>
<organism evidence="3 4">
    <name type="scientific">Planctopirus hydrillae</name>
    <dbReference type="NCBI Taxonomy" id="1841610"/>
    <lineage>
        <taxon>Bacteria</taxon>
        <taxon>Pseudomonadati</taxon>
        <taxon>Planctomycetota</taxon>
        <taxon>Planctomycetia</taxon>
        <taxon>Planctomycetales</taxon>
        <taxon>Planctomycetaceae</taxon>
        <taxon>Planctopirus</taxon>
    </lineage>
</organism>
<dbReference type="PANTHER" id="PTHR43818">
    <property type="entry name" value="BCDNA.GH03377"/>
    <property type="match status" value="1"/>
</dbReference>
<dbReference type="InterPro" id="IPR006311">
    <property type="entry name" value="TAT_signal"/>
</dbReference>
<dbReference type="InterPro" id="IPR050463">
    <property type="entry name" value="Gfo/Idh/MocA_oxidrdct_glycsds"/>
</dbReference>
<dbReference type="SUPFAM" id="SSF55347">
    <property type="entry name" value="Glyceraldehyde-3-phosphate dehydrogenase-like, C-terminal domain"/>
    <property type="match status" value="1"/>
</dbReference>
<evidence type="ECO:0000313" key="4">
    <source>
        <dbReference type="Proteomes" id="UP000094828"/>
    </source>
</evidence>
<proteinExistence type="predicted"/>
<dbReference type="PROSITE" id="PS51318">
    <property type="entry name" value="TAT"/>
    <property type="match status" value="1"/>
</dbReference>
<dbReference type="InterPro" id="IPR036291">
    <property type="entry name" value="NAD(P)-bd_dom_sf"/>
</dbReference>
<feature type="domain" description="Gfo/Idh/MocA-like oxidoreductase N-terminal" evidence="1">
    <location>
        <begin position="42"/>
        <end position="165"/>
    </location>
</feature>
<dbReference type="InterPro" id="IPR043906">
    <property type="entry name" value="Gfo/Idh/MocA_OxRdtase_bact_C"/>
</dbReference>
<dbReference type="InterPro" id="IPR000683">
    <property type="entry name" value="Gfo/Idh/MocA-like_OxRdtase_N"/>
</dbReference>
<dbReference type="PROSITE" id="PS51257">
    <property type="entry name" value="PROKAR_LIPOPROTEIN"/>
    <property type="match status" value="1"/>
</dbReference>
<dbReference type="OrthoDB" id="9788246at2"/>
<reference evidence="3 4" key="1">
    <citation type="submission" date="2016-05" db="EMBL/GenBank/DDBJ databases">
        <title>Genomic and physiological characterization of Planctopirus sp. isolated from fresh water lake.</title>
        <authorList>
            <person name="Subhash Y."/>
            <person name="Ramana C."/>
        </authorList>
    </citation>
    <scope>NUCLEOTIDE SEQUENCE [LARGE SCALE GENOMIC DNA]</scope>
    <source>
        <strain evidence="3 4">JC280</strain>
    </source>
</reference>
<dbReference type="Proteomes" id="UP000094828">
    <property type="component" value="Unassembled WGS sequence"/>
</dbReference>
<dbReference type="Gene3D" id="3.30.360.10">
    <property type="entry name" value="Dihydrodipicolinate Reductase, domain 2"/>
    <property type="match status" value="1"/>
</dbReference>
<dbReference type="SUPFAM" id="SSF51735">
    <property type="entry name" value="NAD(P)-binding Rossmann-fold domains"/>
    <property type="match status" value="1"/>
</dbReference>
<dbReference type="Gene3D" id="3.40.50.720">
    <property type="entry name" value="NAD(P)-binding Rossmann-like Domain"/>
    <property type="match status" value="1"/>
</dbReference>
<evidence type="ECO:0000313" key="3">
    <source>
        <dbReference type="EMBL" id="ODA29376.1"/>
    </source>
</evidence>
<sequence>MPQNRREFLENSLSVGAALACAGGLKAVQAQETAPKKTGDKINVCVVGVNGRGGEHIRGFSNNPDSIVYAIVDVDQRVGESKAALIEKEYKHRPKVYTDLREAYADKNVDVVSVATPNHWHALAAIWAIQAGKDVYVEKPVSHNVVEGRRLVEAARKYNKIVQCGTQSRSNPGLKEAIKYIHDGQLGEVKLARGLCYKPRNSIGPRSNYEPPSTVNLDLWTGPAPLAPLTRKNFHYDWHWQWPYGNGDLGNQGIHQMDIARWALNENSIGDSVMSYGGRYGYEDAGDTANTQVCFHTFGDKRLIFEVRGLKTDAYMGAKVGVIVYGSEGYMVIPSYSSATVFSKDGKEIKQFKGGSDQNHYNNFIEAFKARDMSKLNAEILEGHLSSALCHVGNISYRLGSLESLSALETQLAKDPEGLETTKRFAEHLKANGVDLTGNKIQVGPLLKILPNETFTGPRSEEANAMLSREYRAPYLLPTTEQL</sequence>
<dbReference type="RefSeq" id="WP_068849778.1">
    <property type="nucleotide sequence ID" value="NZ_LYDR01000130.1"/>
</dbReference>
<name>A0A1C3E813_9PLAN</name>
<accession>A0A1C3E813</accession>
<comment type="caution">
    <text evidence="3">The sequence shown here is derived from an EMBL/GenBank/DDBJ whole genome shotgun (WGS) entry which is preliminary data.</text>
</comment>
<evidence type="ECO:0000259" key="1">
    <source>
        <dbReference type="Pfam" id="PF01408"/>
    </source>
</evidence>
<dbReference type="Pfam" id="PF19051">
    <property type="entry name" value="GFO_IDH_MocA_C2"/>
    <property type="match status" value="1"/>
</dbReference>
<dbReference type="EMBL" id="LYDR01000130">
    <property type="protein sequence ID" value="ODA29376.1"/>
    <property type="molecule type" value="Genomic_DNA"/>
</dbReference>
<feature type="domain" description="Gfo/Idh/MocA-like oxidoreductase bacterial type C-terminal" evidence="2">
    <location>
        <begin position="212"/>
        <end position="409"/>
    </location>
</feature>
<dbReference type="PANTHER" id="PTHR43818:SF5">
    <property type="entry name" value="OXIDOREDUCTASE FAMILY PROTEIN"/>
    <property type="match status" value="1"/>
</dbReference>
<evidence type="ECO:0000259" key="2">
    <source>
        <dbReference type="Pfam" id="PF19051"/>
    </source>
</evidence>
<dbReference type="GO" id="GO:0000166">
    <property type="term" value="F:nucleotide binding"/>
    <property type="evidence" value="ECO:0007669"/>
    <property type="project" value="InterPro"/>
</dbReference>
<protein>
    <submittedName>
        <fullName evidence="3">Dehydrogenase</fullName>
    </submittedName>
</protein>
<dbReference type="AlphaFoldDB" id="A0A1C3E813"/>
<dbReference type="Pfam" id="PF01408">
    <property type="entry name" value="GFO_IDH_MocA"/>
    <property type="match status" value="1"/>
</dbReference>
<gene>
    <name evidence="3" type="ORF">A6X21_08750</name>
</gene>
<dbReference type="STRING" id="1841610.A6X21_08750"/>